<protein>
    <submittedName>
        <fullName evidence="2">Uncharacterized protein</fullName>
    </submittedName>
</protein>
<sequence>MATHRPALPLLPPILLAGCAFSGGPVGSLPPPAKPSEAGTLIIYRDQSPVGIFGTLRVTLDGKPLYRLGMGQSHRVRLDSGEYLLGYSIGLNDCGGVVNIRSGQTERVRLAPNCMMHRD</sequence>
<accession>A0A6M0JXS4</accession>
<reference evidence="2 3" key="1">
    <citation type="submission" date="2020-02" db="EMBL/GenBank/DDBJ databases">
        <title>Genome sequences of Thiorhodococcus mannitoliphagus and Thiorhodococcus minor, purple sulfur photosynthetic bacteria in the gammaproteobacterial family, Chromatiaceae.</title>
        <authorList>
            <person name="Aviles F.A."/>
            <person name="Meyer T.E."/>
            <person name="Kyndt J.A."/>
        </authorList>
    </citation>
    <scope>NUCLEOTIDE SEQUENCE [LARGE SCALE GENOMIC DNA]</scope>
    <source>
        <strain evidence="2 3">DSM 11518</strain>
    </source>
</reference>
<proteinExistence type="predicted"/>
<gene>
    <name evidence="2" type="ORF">G3446_03165</name>
</gene>
<dbReference type="PROSITE" id="PS51257">
    <property type="entry name" value="PROKAR_LIPOPROTEIN"/>
    <property type="match status" value="1"/>
</dbReference>
<evidence type="ECO:0000313" key="2">
    <source>
        <dbReference type="EMBL" id="NEV60905.1"/>
    </source>
</evidence>
<comment type="caution">
    <text evidence="2">The sequence shown here is derived from an EMBL/GenBank/DDBJ whole genome shotgun (WGS) entry which is preliminary data.</text>
</comment>
<dbReference type="Proteomes" id="UP000483379">
    <property type="component" value="Unassembled WGS sequence"/>
</dbReference>
<organism evidence="2 3">
    <name type="scientific">Thiorhodococcus minor</name>
    <dbReference type="NCBI Taxonomy" id="57489"/>
    <lineage>
        <taxon>Bacteria</taxon>
        <taxon>Pseudomonadati</taxon>
        <taxon>Pseudomonadota</taxon>
        <taxon>Gammaproteobacteria</taxon>
        <taxon>Chromatiales</taxon>
        <taxon>Chromatiaceae</taxon>
        <taxon>Thiorhodococcus</taxon>
    </lineage>
</organism>
<keyword evidence="3" id="KW-1185">Reference proteome</keyword>
<evidence type="ECO:0000313" key="3">
    <source>
        <dbReference type="Proteomes" id="UP000483379"/>
    </source>
</evidence>
<dbReference type="RefSeq" id="WP_164450955.1">
    <property type="nucleotide sequence ID" value="NZ_JAAIJQ010000006.1"/>
</dbReference>
<dbReference type="AlphaFoldDB" id="A0A6M0JXS4"/>
<feature type="chain" id="PRO_5026813917" evidence="1">
    <location>
        <begin position="23"/>
        <end position="119"/>
    </location>
</feature>
<keyword evidence="1" id="KW-0732">Signal</keyword>
<evidence type="ECO:0000256" key="1">
    <source>
        <dbReference type="SAM" id="SignalP"/>
    </source>
</evidence>
<feature type="signal peptide" evidence="1">
    <location>
        <begin position="1"/>
        <end position="22"/>
    </location>
</feature>
<dbReference type="EMBL" id="JAAIJQ010000006">
    <property type="protein sequence ID" value="NEV60905.1"/>
    <property type="molecule type" value="Genomic_DNA"/>
</dbReference>
<name>A0A6M0JXS4_9GAMM</name>